<dbReference type="EMBL" id="JAPEUY010000015">
    <property type="protein sequence ID" value="KAJ4365657.1"/>
    <property type="molecule type" value="Genomic_DNA"/>
</dbReference>
<evidence type="ECO:0000256" key="1">
    <source>
        <dbReference type="SAM" id="MobiDB-lite"/>
    </source>
</evidence>
<name>A0A9W8Y392_9PLEO</name>
<evidence type="ECO:0000313" key="2">
    <source>
        <dbReference type="EMBL" id="KAJ4365657.1"/>
    </source>
</evidence>
<keyword evidence="3" id="KW-1185">Reference proteome</keyword>
<dbReference type="Proteomes" id="UP001140560">
    <property type="component" value="Unassembled WGS sequence"/>
</dbReference>
<gene>
    <name evidence="2" type="ORF">N0V83_008277</name>
</gene>
<comment type="caution">
    <text evidence="2">The sequence shown here is derived from an EMBL/GenBank/DDBJ whole genome shotgun (WGS) entry which is preliminary data.</text>
</comment>
<dbReference type="AlphaFoldDB" id="A0A9W8Y392"/>
<proteinExistence type="predicted"/>
<feature type="region of interest" description="Disordered" evidence="1">
    <location>
        <begin position="740"/>
        <end position="778"/>
    </location>
</feature>
<feature type="region of interest" description="Disordered" evidence="1">
    <location>
        <begin position="79"/>
        <end position="114"/>
    </location>
</feature>
<feature type="compositionally biased region" description="Basic and acidic residues" evidence="1">
    <location>
        <begin position="79"/>
        <end position="108"/>
    </location>
</feature>
<organism evidence="2 3">
    <name type="scientific">Neocucurbitaria cava</name>
    <dbReference type="NCBI Taxonomy" id="798079"/>
    <lineage>
        <taxon>Eukaryota</taxon>
        <taxon>Fungi</taxon>
        <taxon>Dikarya</taxon>
        <taxon>Ascomycota</taxon>
        <taxon>Pezizomycotina</taxon>
        <taxon>Dothideomycetes</taxon>
        <taxon>Pleosporomycetidae</taxon>
        <taxon>Pleosporales</taxon>
        <taxon>Pleosporineae</taxon>
        <taxon>Cucurbitariaceae</taxon>
        <taxon>Neocucurbitaria</taxon>
    </lineage>
</organism>
<dbReference type="OrthoDB" id="3689346at2759"/>
<protein>
    <submittedName>
        <fullName evidence="2">Uncharacterized protein</fullName>
    </submittedName>
</protein>
<sequence>MQQSYLVRAHHPIYKDGVSRSLVELFRRHLRQNLHWNIGVRRIRRVLHTNRKFSSFGLIPVTAKDIELGKMRIDDEAKLHELPERKEKEDDRQARSEADKAAKQERAAKSKRTFKKTASNFHTDYVDSQFNVIEQKEDDVVRIEIHEDLRVKTYMLHLADVYLTYRNTREPGDVPVVKAKQDDSDSDSAMYGELEPDECHESDRVMDVSSLVWVDVLKSFSHVLIKIPWYFEALQASLAGGHRLYLLYLRHNELPYAVNLFTHRNNMPNKYEDLGKVMKANPQSFILIRGSDIPEQVKDVMNPSKILAHFNPISEFFNDPKQPYLNDKSVKPNEMCPTFSVAAVQVFEDYQYRPLLKTVFQETKEDAILTLNQIDDMTLSQMQQWSREKCTLQVKVATDTDIKEMKRLSAALFNMRIPQKLVPEYQAKEAALRPYATCRGAAVYLHYEYPHFRVAVTRARESVEWYTDTIQATAPTARIAKTHKMIAMFNYQGVVILNTGVDRMHCERFKVVLGALGPITSSPKAAVKDLTQSALGTSGTRQPLSGTIIEEDSDDEVKACNEKYAHIQALGNNLSDYGDAVTSADGGADDDWNTSSTQVMDNLESNSWNMPHGGVKINAWDTSFGISAWRVDGSVNNAVDEPHFQPPPLPVTAQTRDDLNLTEDPHDNCAEHDRLISSLFAAFQYRYLTVLYLKYRLPLHRFPYRGMLEFTMIHEILMIQSMHTTSGTLKISIVVCSEKPDPSDEGSSGSFYNLPGSNLDDGESAYGSDDGANRGYDF</sequence>
<reference evidence="2" key="1">
    <citation type="submission" date="2022-10" db="EMBL/GenBank/DDBJ databases">
        <title>Tapping the CABI collections for fungal endophytes: first genome assemblies for Collariella, Neodidymelliopsis, Ascochyta clinopodiicola, Didymella pomorum, Didymosphaeria variabile, Neocosmospora piperis and Neocucurbitaria cava.</title>
        <authorList>
            <person name="Hill R."/>
        </authorList>
    </citation>
    <scope>NUCLEOTIDE SEQUENCE</scope>
    <source>
        <strain evidence="2">IMI 356814</strain>
    </source>
</reference>
<evidence type="ECO:0000313" key="3">
    <source>
        <dbReference type="Proteomes" id="UP001140560"/>
    </source>
</evidence>
<accession>A0A9W8Y392</accession>